<proteinExistence type="predicted"/>
<protein>
    <submittedName>
        <fullName evidence="2">Uncharacterized protein</fullName>
    </submittedName>
</protein>
<keyword evidence="1" id="KW-0472">Membrane</keyword>
<dbReference type="Proteomes" id="UP000073601">
    <property type="component" value="Unassembled WGS sequence"/>
</dbReference>
<gene>
    <name evidence="2" type="ORF">GMA8713_05103</name>
</gene>
<name>A0A128FKG6_9GAMM</name>
<dbReference type="OrthoDB" id="5917022at2"/>
<reference evidence="3" key="1">
    <citation type="submission" date="2016-02" db="EMBL/GenBank/DDBJ databases">
        <authorList>
            <person name="Rodrigo-Torres Lidia"/>
            <person name="Arahal R.David."/>
        </authorList>
    </citation>
    <scope>NUCLEOTIDE SEQUENCE [LARGE SCALE GENOMIC DNA]</scope>
    <source>
        <strain evidence="3">CECT 8713</strain>
    </source>
</reference>
<dbReference type="AlphaFoldDB" id="A0A128FKG6"/>
<dbReference type="RefSeq" id="WP_062715396.1">
    <property type="nucleotide sequence ID" value="NZ_CAWRCI010000126.1"/>
</dbReference>
<keyword evidence="1" id="KW-0812">Transmembrane</keyword>
<sequence length="114" mass="12806">MDLDKLSQHLRENGFNAVLKDGKVRVKWGWSTLPVTIENDPVSGILSVSYNQLAQLFLIGLFSFMTFAFFSWGSFLSSGAYFAIAMLSLANLLLTESNANELRQHIRQMVISTE</sequence>
<evidence type="ECO:0000256" key="1">
    <source>
        <dbReference type="SAM" id="Phobius"/>
    </source>
</evidence>
<evidence type="ECO:0000313" key="2">
    <source>
        <dbReference type="EMBL" id="CZF87060.1"/>
    </source>
</evidence>
<accession>A0A128FKG6</accession>
<evidence type="ECO:0000313" key="3">
    <source>
        <dbReference type="Proteomes" id="UP000073601"/>
    </source>
</evidence>
<feature type="transmembrane region" description="Helical" evidence="1">
    <location>
        <begin position="53"/>
        <end position="72"/>
    </location>
</feature>
<keyword evidence="1" id="KW-1133">Transmembrane helix</keyword>
<organism evidence="2 3">
    <name type="scientific">Grimontia marina</name>
    <dbReference type="NCBI Taxonomy" id="646534"/>
    <lineage>
        <taxon>Bacteria</taxon>
        <taxon>Pseudomonadati</taxon>
        <taxon>Pseudomonadota</taxon>
        <taxon>Gammaproteobacteria</taxon>
        <taxon>Vibrionales</taxon>
        <taxon>Vibrionaceae</taxon>
        <taxon>Grimontia</taxon>
    </lineage>
</organism>
<keyword evidence="3" id="KW-1185">Reference proteome</keyword>
<dbReference type="EMBL" id="FIZY01000126">
    <property type="protein sequence ID" value="CZF87060.1"/>
    <property type="molecule type" value="Genomic_DNA"/>
</dbReference>